<gene>
    <name evidence="2" type="ORF">OH76DRAFT_1481994</name>
</gene>
<sequence length="311" mass="33799">MTTPPDSSDLPPPAPPLPPSNANGHMPKAVWKDRDIHMLLDRADRHKAEGGDGMNFSETTWKKISPWVDSVRVTGGEKSWTSCKAKWHALRKTLELVELLAHGGGGGASGFTWSPEHGANITPADEPAWAAFVKAHPEAEQFRNKGWPFYEKMAALIPHNPKGQRVYRAGRPRKAAQPVTQVDSELESEEPPVQETQDSQEPFMDPVESQPHTPPRTPASASQGMAGLASASVKRKVAVPVLSAEKRIRPNTSHTLGELRDGLERFTDVFAAVGSGRSIGLDATPVCKNKAVQRMEKLEGALDDGFAEAMD</sequence>
<evidence type="ECO:0008006" key="4">
    <source>
        <dbReference type="Google" id="ProtNLM"/>
    </source>
</evidence>
<feature type="region of interest" description="Disordered" evidence="1">
    <location>
        <begin position="164"/>
        <end position="225"/>
    </location>
</feature>
<dbReference type="PANTHER" id="PTHR47584">
    <property type="match status" value="1"/>
</dbReference>
<evidence type="ECO:0000313" key="2">
    <source>
        <dbReference type="EMBL" id="RDX50946.1"/>
    </source>
</evidence>
<evidence type="ECO:0000313" key="3">
    <source>
        <dbReference type="Proteomes" id="UP000256964"/>
    </source>
</evidence>
<reference evidence="2 3" key="1">
    <citation type="journal article" date="2018" name="Biotechnol. Biofuels">
        <title>Integrative visual omics of the white-rot fungus Polyporus brumalis exposes the biotechnological potential of its oxidative enzymes for delignifying raw plant biomass.</title>
        <authorList>
            <person name="Miyauchi S."/>
            <person name="Rancon A."/>
            <person name="Drula E."/>
            <person name="Hage H."/>
            <person name="Chaduli D."/>
            <person name="Favel A."/>
            <person name="Grisel S."/>
            <person name="Henrissat B."/>
            <person name="Herpoel-Gimbert I."/>
            <person name="Ruiz-Duenas F.J."/>
            <person name="Chevret D."/>
            <person name="Hainaut M."/>
            <person name="Lin J."/>
            <person name="Wang M."/>
            <person name="Pangilinan J."/>
            <person name="Lipzen A."/>
            <person name="Lesage-Meessen L."/>
            <person name="Navarro D."/>
            <person name="Riley R."/>
            <person name="Grigoriev I.V."/>
            <person name="Zhou S."/>
            <person name="Raouche S."/>
            <person name="Rosso M.N."/>
        </authorList>
    </citation>
    <scope>NUCLEOTIDE SEQUENCE [LARGE SCALE GENOMIC DNA]</scope>
    <source>
        <strain evidence="2 3">BRFM 1820</strain>
    </source>
</reference>
<feature type="compositionally biased region" description="Pro residues" evidence="1">
    <location>
        <begin position="10"/>
        <end position="19"/>
    </location>
</feature>
<protein>
    <recommendedName>
        <fullName evidence="4">Myb-like domain-containing protein</fullName>
    </recommendedName>
</protein>
<dbReference type="STRING" id="139420.A0A371DEK4"/>
<accession>A0A371DEK4</accession>
<proteinExistence type="predicted"/>
<dbReference type="OrthoDB" id="2930561at2759"/>
<keyword evidence="3" id="KW-1185">Reference proteome</keyword>
<dbReference type="InterPro" id="IPR045026">
    <property type="entry name" value="LIMYB"/>
</dbReference>
<dbReference type="EMBL" id="KZ857397">
    <property type="protein sequence ID" value="RDX50946.1"/>
    <property type="molecule type" value="Genomic_DNA"/>
</dbReference>
<dbReference type="PANTHER" id="PTHR47584:SF14">
    <property type="entry name" value="L10-INTERACTING MYB DOMAIN-CONTAINING PROTEIN-LIKE"/>
    <property type="match status" value="1"/>
</dbReference>
<dbReference type="AlphaFoldDB" id="A0A371DEK4"/>
<feature type="region of interest" description="Disordered" evidence="1">
    <location>
        <begin position="1"/>
        <end position="28"/>
    </location>
</feature>
<name>A0A371DEK4_9APHY</name>
<evidence type="ECO:0000256" key="1">
    <source>
        <dbReference type="SAM" id="MobiDB-lite"/>
    </source>
</evidence>
<organism evidence="2 3">
    <name type="scientific">Lentinus brumalis</name>
    <dbReference type="NCBI Taxonomy" id="2498619"/>
    <lineage>
        <taxon>Eukaryota</taxon>
        <taxon>Fungi</taxon>
        <taxon>Dikarya</taxon>
        <taxon>Basidiomycota</taxon>
        <taxon>Agaricomycotina</taxon>
        <taxon>Agaricomycetes</taxon>
        <taxon>Polyporales</taxon>
        <taxon>Polyporaceae</taxon>
        <taxon>Lentinus</taxon>
    </lineage>
</organism>
<dbReference type="Proteomes" id="UP000256964">
    <property type="component" value="Unassembled WGS sequence"/>
</dbReference>